<gene>
    <name evidence="15" type="ORF">SAMN02746065_1056</name>
</gene>
<dbReference type="PANTHER" id="PTHR30069:SF29">
    <property type="entry name" value="HEMOGLOBIN AND HEMOGLOBIN-HAPTOGLOBIN-BINDING PROTEIN 1-RELATED"/>
    <property type="match status" value="1"/>
</dbReference>
<evidence type="ECO:0000256" key="9">
    <source>
        <dbReference type="ARBA" id="ARBA00023237"/>
    </source>
</evidence>
<dbReference type="GO" id="GO:0009279">
    <property type="term" value="C:cell outer membrane"/>
    <property type="evidence" value="ECO:0007669"/>
    <property type="project" value="UniProtKB-SubCell"/>
</dbReference>
<dbReference type="InterPro" id="IPR012910">
    <property type="entry name" value="Plug_dom"/>
</dbReference>
<dbReference type="EMBL" id="FWXY01000005">
    <property type="protein sequence ID" value="SMC58866.1"/>
    <property type="molecule type" value="Genomic_DNA"/>
</dbReference>
<sequence length="654" mass="72585">MKKILSFYLILFLCTFISTVFAQKSSPFYDLGEVVVTDQVNSAESVATVHTVTAMDIEKRGVRTLNEALKLIPGVYVRQAAANIPRIDIRGLRTRHVLLLLNGIPIKDTYDGQFDPTTIPVDNIARIKVTTGGGSVLYGANGSAGIINIITKTGDKIPHVTLLNELGENGYYSTNATVTGGTDKADAVVSLGSTTLDDVELSGDFDNTSMQADDTRENSDFERQTAFVGLNYAATDALNLGITFNYQDGENGTPPSTINNKKDLFASSVKYDRTEEVETQSLQAAFDYTFSVPLQLRGWVFASQGDTTSKRYDDDTYTTISKKGGYDEDATSKVNGVNLQLAWLPRASDRITLAALYERDSWESNGYEIDKKGKEQAFDIDTDLDFASLALEYSTRITEQLKAVVGFGYHAMDKDTGNDEDDFSCMAGLSYDLIPGTTIKGSWSRSIKFPSTKQLYSLDAGNPDLTPETIHNWELGISQELPAATTVSVTGYIKDAEDFIEKDVDDIYRNYEDYHFKGVEFEVVNTFVENLTLTGSAAFMTSKDKSDNTEKDELQNRPEQKFSVEGTYQFPFGLTAQASFLHVADQYYYSKKSPLEKAKLDDFQIIDCKVSQTLFEDALEVYLRAANLLDEDYEQSYGYPAQGRTFYVGAVLRF</sequence>
<evidence type="ECO:0000256" key="10">
    <source>
        <dbReference type="PROSITE-ProRule" id="PRU01360"/>
    </source>
</evidence>
<evidence type="ECO:0000256" key="8">
    <source>
        <dbReference type="ARBA" id="ARBA00023170"/>
    </source>
</evidence>
<keyword evidence="3 10" id="KW-1134">Transmembrane beta strand</keyword>
<evidence type="ECO:0000256" key="4">
    <source>
        <dbReference type="ARBA" id="ARBA00022692"/>
    </source>
</evidence>
<keyword evidence="9 10" id="KW-0998">Cell outer membrane</keyword>
<evidence type="ECO:0000259" key="14">
    <source>
        <dbReference type="Pfam" id="PF07715"/>
    </source>
</evidence>
<accession>A0A1W2ADW7</accession>
<evidence type="ECO:0000313" key="16">
    <source>
        <dbReference type="Proteomes" id="UP000192418"/>
    </source>
</evidence>
<feature type="domain" description="TonB-dependent receptor-like beta-barrel" evidence="13">
    <location>
        <begin position="171"/>
        <end position="628"/>
    </location>
</feature>
<dbReference type="Pfam" id="PF07715">
    <property type="entry name" value="Plug"/>
    <property type="match status" value="1"/>
</dbReference>
<dbReference type="PROSITE" id="PS52016">
    <property type="entry name" value="TONB_DEPENDENT_REC_3"/>
    <property type="match status" value="1"/>
</dbReference>
<comment type="subcellular location">
    <subcellularLocation>
        <location evidence="1 10">Cell outer membrane</location>
        <topology evidence="1 10">Multi-pass membrane protein</topology>
    </subcellularLocation>
</comment>
<dbReference type="InterPro" id="IPR010917">
    <property type="entry name" value="TonB_rcpt_CS"/>
</dbReference>
<feature type="chain" id="PRO_5012167419" evidence="12">
    <location>
        <begin position="23"/>
        <end position="654"/>
    </location>
</feature>
<organism evidence="15 16">
    <name type="scientific">Desulfocicer vacuolatum DSM 3385</name>
    <dbReference type="NCBI Taxonomy" id="1121400"/>
    <lineage>
        <taxon>Bacteria</taxon>
        <taxon>Pseudomonadati</taxon>
        <taxon>Thermodesulfobacteriota</taxon>
        <taxon>Desulfobacteria</taxon>
        <taxon>Desulfobacterales</taxon>
        <taxon>Desulfobacteraceae</taxon>
        <taxon>Desulfocicer</taxon>
    </lineage>
</organism>
<feature type="signal peptide" evidence="12">
    <location>
        <begin position="1"/>
        <end position="22"/>
    </location>
</feature>
<keyword evidence="16" id="KW-1185">Reference proteome</keyword>
<evidence type="ECO:0000256" key="12">
    <source>
        <dbReference type="SAM" id="SignalP"/>
    </source>
</evidence>
<evidence type="ECO:0000313" key="15">
    <source>
        <dbReference type="EMBL" id="SMC58866.1"/>
    </source>
</evidence>
<dbReference type="STRING" id="1121400.SAMN02746065_1056"/>
<dbReference type="Pfam" id="PF00593">
    <property type="entry name" value="TonB_dep_Rec_b-barrel"/>
    <property type="match status" value="1"/>
</dbReference>
<dbReference type="Gene3D" id="2.170.130.10">
    <property type="entry name" value="TonB-dependent receptor, plug domain"/>
    <property type="match status" value="1"/>
</dbReference>
<keyword evidence="8 15" id="KW-0675">Receptor</keyword>
<evidence type="ECO:0000256" key="6">
    <source>
        <dbReference type="ARBA" id="ARBA00023077"/>
    </source>
</evidence>
<keyword evidence="4 10" id="KW-0812">Transmembrane</keyword>
<keyword evidence="6 11" id="KW-0798">TonB box</keyword>
<dbReference type="GO" id="GO:0015344">
    <property type="term" value="F:siderophore uptake transmembrane transporter activity"/>
    <property type="evidence" value="ECO:0007669"/>
    <property type="project" value="TreeGrafter"/>
</dbReference>
<keyword evidence="2 10" id="KW-0813">Transport</keyword>
<keyword evidence="5 12" id="KW-0732">Signal</keyword>
<dbReference type="InterPro" id="IPR037066">
    <property type="entry name" value="Plug_dom_sf"/>
</dbReference>
<evidence type="ECO:0000256" key="2">
    <source>
        <dbReference type="ARBA" id="ARBA00022448"/>
    </source>
</evidence>
<dbReference type="SUPFAM" id="SSF56935">
    <property type="entry name" value="Porins"/>
    <property type="match status" value="1"/>
</dbReference>
<dbReference type="GO" id="GO:0044718">
    <property type="term" value="P:siderophore transmembrane transport"/>
    <property type="evidence" value="ECO:0007669"/>
    <property type="project" value="TreeGrafter"/>
</dbReference>
<dbReference type="CDD" id="cd01347">
    <property type="entry name" value="ligand_gated_channel"/>
    <property type="match status" value="1"/>
</dbReference>
<evidence type="ECO:0000256" key="1">
    <source>
        <dbReference type="ARBA" id="ARBA00004571"/>
    </source>
</evidence>
<dbReference type="InterPro" id="IPR039426">
    <property type="entry name" value="TonB-dep_rcpt-like"/>
</dbReference>
<protein>
    <submittedName>
        <fullName evidence="15">Outer membrane cobalamin receptor protein</fullName>
    </submittedName>
</protein>
<comment type="similarity">
    <text evidence="10 11">Belongs to the TonB-dependent receptor family.</text>
</comment>
<dbReference type="AlphaFoldDB" id="A0A1W2ADW7"/>
<reference evidence="15 16" key="1">
    <citation type="submission" date="2017-04" db="EMBL/GenBank/DDBJ databases">
        <authorList>
            <person name="Afonso C.L."/>
            <person name="Miller P.J."/>
            <person name="Scott M.A."/>
            <person name="Spackman E."/>
            <person name="Goraichik I."/>
            <person name="Dimitrov K.M."/>
            <person name="Suarez D.L."/>
            <person name="Swayne D.E."/>
        </authorList>
    </citation>
    <scope>NUCLEOTIDE SEQUENCE [LARGE SCALE GENOMIC DNA]</scope>
    <source>
        <strain evidence="15 16">DSM 3385</strain>
    </source>
</reference>
<evidence type="ECO:0000256" key="11">
    <source>
        <dbReference type="RuleBase" id="RU003357"/>
    </source>
</evidence>
<evidence type="ECO:0000256" key="3">
    <source>
        <dbReference type="ARBA" id="ARBA00022452"/>
    </source>
</evidence>
<feature type="domain" description="TonB-dependent receptor plug" evidence="14">
    <location>
        <begin position="44"/>
        <end position="146"/>
    </location>
</feature>
<dbReference type="Gene3D" id="2.40.170.20">
    <property type="entry name" value="TonB-dependent receptor, beta-barrel domain"/>
    <property type="match status" value="1"/>
</dbReference>
<dbReference type="Proteomes" id="UP000192418">
    <property type="component" value="Unassembled WGS sequence"/>
</dbReference>
<dbReference type="RefSeq" id="WP_170923720.1">
    <property type="nucleotide sequence ID" value="NZ_FWXY01000005.1"/>
</dbReference>
<evidence type="ECO:0000256" key="5">
    <source>
        <dbReference type="ARBA" id="ARBA00022729"/>
    </source>
</evidence>
<evidence type="ECO:0000256" key="7">
    <source>
        <dbReference type="ARBA" id="ARBA00023136"/>
    </source>
</evidence>
<dbReference type="InterPro" id="IPR000531">
    <property type="entry name" value="Beta-barrel_TonB"/>
</dbReference>
<dbReference type="PROSITE" id="PS01156">
    <property type="entry name" value="TONB_DEPENDENT_REC_2"/>
    <property type="match status" value="1"/>
</dbReference>
<name>A0A1W2ADW7_9BACT</name>
<dbReference type="InterPro" id="IPR036942">
    <property type="entry name" value="Beta-barrel_TonB_sf"/>
</dbReference>
<dbReference type="PANTHER" id="PTHR30069">
    <property type="entry name" value="TONB-DEPENDENT OUTER MEMBRANE RECEPTOR"/>
    <property type="match status" value="1"/>
</dbReference>
<keyword evidence="7 10" id="KW-0472">Membrane</keyword>
<evidence type="ECO:0000259" key="13">
    <source>
        <dbReference type="Pfam" id="PF00593"/>
    </source>
</evidence>
<proteinExistence type="inferred from homology"/>